<feature type="domain" description="WW" evidence="1">
    <location>
        <begin position="20"/>
        <end position="53"/>
    </location>
</feature>
<sequence>MRLAHVQIFASISIGLVAGWGLPQPWRSYLSENQRVLRLQDDHEEQRWPSPEILFGDNEADEHHRPRVGFVALGDSYSAGIGTGVEGKETDCRRGLGAYPQLIASDLAASHGGPNRTSFQFLSCTGATTEDILSSSSSLSRVAATTPSQIDALNASRPVDFALLTVGGNDLGFFEVMNACIFRFYNFYSGTCSTALARAQSRLDDRAFDERLHVLITELLDKVRWERKPPDFRITVTGYARFFNDRTEPCDDMSLGVWWRGPKLARPLRRRMNDMVRAVNRKIEAAVARINRRFKTTRRPKVLFVDYDAAFEGHRFCEPGAAEPDYARNETWFFLVGGPDNVDRPPNGNDTDARLDYTAAEEEEALSEHIDPATCLPPAQRSGDWGELALCYMAMSMAEDPTLRPARGGGQIMMQKNSMWHVPTYYGKTFHPRSLGHEAIRDRIYEVWSQQTGFKLPGLQ</sequence>
<dbReference type="InterPro" id="IPR036514">
    <property type="entry name" value="SGNH_hydro_sf"/>
</dbReference>
<dbReference type="EMBL" id="JAQQWI010000022">
    <property type="protein sequence ID" value="KAK7996119.1"/>
    <property type="molecule type" value="Genomic_DNA"/>
</dbReference>
<keyword evidence="3" id="KW-1185">Reference proteome</keyword>
<evidence type="ECO:0000313" key="3">
    <source>
        <dbReference type="Proteomes" id="UP001396898"/>
    </source>
</evidence>
<protein>
    <recommendedName>
        <fullName evidence="1">WW domain-containing protein</fullName>
    </recommendedName>
</protein>
<dbReference type="Pfam" id="PF13472">
    <property type="entry name" value="Lipase_GDSL_2"/>
    <property type="match status" value="1"/>
</dbReference>
<dbReference type="InterPro" id="IPR037460">
    <property type="entry name" value="SEST-like"/>
</dbReference>
<dbReference type="SUPFAM" id="SSF52266">
    <property type="entry name" value="SGNH hydrolase"/>
    <property type="match status" value="1"/>
</dbReference>
<name>A0ABR1R238_9PEZI</name>
<dbReference type="PANTHER" id="PTHR37981:SF1">
    <property type="entry name" value="SGNH HYDROLASE-TYPE ESTERASE DOMAIN-CONTAINING PROTEIN"/>
    <property type="match status" value="1"/>
</dbReference>
<dbReference type="Gene3D" id="3.40.50.1110">
    <property type="entry name" value="SGNH hydrolase"/>
    <property type="match status" value="1"/>
</dbReference>
<evidence type="ECO:0000259" key="1">
    <source>
        <dbReference type="PROSITE" id="PS50020"/>
    </source>
</evidence>
<dbReference type="PROSITE" id="PS50020">
    <property type="entry name" value="WW_DOMAIN_2"/>
    <property type="match status" value="1"/>
</dbReference>
<accession>A0ABR1R238</accession>
<reference evidence="2 3" key="1">
    <citation type="submission" date="2023-01" db="EMBL/GenBank/DDBJ databases">
        <title>Analysis of 21 Apiospora genomes using comparative genomics revels a genus with tremendous synthesis potential of carbohydrate active enzymes and secondary metabolites.</title>
        <authorList>
            <person name="Sorensen T."/>
        </authorList>
    </citation>
    <scope>NUCLEOTIDE SEQUENCE [LARGE SCALE GENOMIC DNA]</scope>
    <source>
        <strain evidence="2 3">CBS 20057</strain>
    </source>
</reference>
<proteinExistence type="predicted"/>
<comment type="caution">
    <text evidence="2">The sequence shown here is derived from an EMBL/GenBank/DDBJ whole genome shotgun (WGS) entry which is preliminary data.</text>
</comment>
<dbReference type="InterPro" id="IPR001202">
    <property type="entry name" value="WW_dom"/>
</dbReference>
<dbReference type="Proteomes" id="UP001396898">
    <property type="component" value="Unassembled WGS sequence"/>
</dbReference>
<organism evidence="2 3">
    <name type="scientific">Apiospora marii</name>
    <dbReference type="NCBI Taxonomy" id="335849"/>
    <lineage>
        <taxon>Eukaryota</taxon>
        <taxon>Fungi</taxon>
        <taxon>Dikarya</taxon>
        <taxon>Ascomycota</taxon>
        <taxon>Pezizomycotina</taxon>
        <taxon>Sordariomycetes</taxon>
        <taxon>Xylariomycetidae</taxon>
        <taxon>Amphisphaeriales</taxon>
        <taxon>Apiosporaceae</taxon>
        <taxon>Apiospora</taxon>
    </lineage>
</organism>
<evidence type="ECO:0000313" key="2">
    <source>
        <dbReference type="EMBL" id="KAK7996119.1"/>
    </source>
</evidence>
<dbReference type="PANTHER" id="PTHR37981">
    <property type="entry name" value="LIPASE 2"/>
    <property type="match status" value="1"/>
</dbReference>
<gene>
    <name evidence="2" type="ORF">PG991_015586</name>
</gene>
<dbReference type="CDD" id="cd01823">
    <property type="entry name" value="SEST_like"/>
    <property type="match status" value="1"/>
</dbReference>
<dbReference type="InterPro" id="IPR013830">
    <property type="entry name" value="SGNH_hydro"/>
</dbReference>